<evidence type="ECO:0000313" key="2">
    <source>
        <dbReference type="EMBL" id="KAK9209690.1"/>
    </source>
</evidence>
<feature type="region of interest" description="Disordered" evidence="1">
    <location>
        <begin position="152"/>
        <end position="176"/>
    </location>
</feature>
<feature type="region of interest" description="Disordered" evidence="1">
    <location>
        <begin position="195"/>
        <end position="231"/>
    </location>
</feature>
<name>A0AAP0MHV3_9ROSI</name>
<dbReference type="PANTHER" id="PTHR38371:SF1">
    <property type="entry name" value="RHO GTPASE-ACTIVATING PROTEIN"/>
    <property type="match status" value="1"/>
</dbReference>
<feature type="compositionally biased region" description="Basic and acidic residues" evidence="1">
    <location>
        <begin position="200"/>
        <end position="212"/>
    </location>
</feature>
<comment type="caution">
    <text evidence="2">The sequence shown here is derived from an EMBL/GenBank/DDBJ whole genome shotgun (WGS) entry which is preliminary data.</text>
</comment>
<proteinExistence type="predicted"/>
<evidence type="ECO:0000313" key="3">
    <source>
        <dbReference type="Proteomes" id="UP001428341"/>
    </source>
</evidence>
<accession>A0AAP0MHV3</accession>
<gene>
    <name evidence="2" type="ORF">WN944_002058</name>
</gene>
<feature type="compositionally biased region" description="Polar residues" evidence="1">
    <location>
        <begin position="16"/>
        <end position="40"/>
    </location>
</feature>
<dbReference type="EMBL" id="JBCGBO010000004">
    <property type="protein sequence ID" value="KAK9209690.1"/>
    <property type="molecule type" value="Genomic_DNA"/>
</dbReference>
<organism evidence="2 3">
    <name type="scientific">Citrus x changshan-huyou</name>
    <dbReference type="NCBI Taxonomy" id="2935761"/>
    <lineage>
        <taxon>Eukaryota</taxon>
        <taxon>Viridiplantae</taxon>
        <taxon>Streptophyta</taxon>
        <taxon>Embryophyta</taxon>
        <taxon>Tracheophyta</taxon>
        <taxon>Spermatophyta</taxon>
        <taxon>Magnoliopsida</taxon>
        <taxon>eudicotyledons</taxon>
        <taxon>Gunneridae</taxon>
        <taxon>Pentapetalae</taxon>
        <taxon>rosids</taxon>
        <taxon>malvids</taxon>
        <taxon>Sapindales</taxon>
        <taxon>Rutaceae</taxon>
        <taxon>Aurantioideae</taxon>
        <taxon>Citrus</taxon>
    </lineage>
</organism>
<protein>
    <submittedName>
        <fullName evidence="2">Uncharacterized protein</fullName>
    </submittedName>
</protein>
<feature type="compositionally biased region" description="Polar residues" evidence="1">
    <location>
        <begin position="166"/>
        <end position="176"/>
    </location>
</feature>
<feature type="compositionally biased region" description="Basic residues" evidence="1">
    <location>
        <begin position="376"/>
        <end position="390"/>
    </location>
</feature>
<dbReference type="Proteomes" id="UP001428341">
    <property type="component" value="Unassembled WGS sequence"/>
</dbReference>
<reference evidence="2 3" key="1">
    <citation type="submission" date="2024-05" db="EMBL/GenBank/DDBJ databases">
        <title>Haplotype-resolved chromosome-level genome assembly of Huyou (Citrus changshanensis).</title>
        <authorList>
            <person name="Miao C."/>
            <person name="Chen W."/>
            <person name="Wu Y."/>
            <person name="Wang L."/>
            <person name="Zhao S."/>
            <person name="Grierson D."/>
            <person name="Xu C."/>
            <person name="Chen K."/>
        </authorList>
    </citation>
    <scope>NUCLEOTIDE SEQUENCE [LARGE SCALE GENOMIC DNA]</scope>
    <source>
        <strain evidence="2">01-14</strain>
        <tissue evidence="2">Leaf</tissue>
    </source>
</reference>
<evidence type="ECO:0000256" key="1">
    <source>
        <dbReference type="SAM" id="MobiDB-lite"/>
    </source>
</evidence>
<dbReference type="PANTHER" id="PTHR38371">
    <property type="entry name" value="RHO GTPASE-ACTIVATING PROTEIN"/>
    <property type="match status" value="1"/>
</dbReference>
<feature type="compositionally biased region" description="Acidic residues" evidence="1">
    <location>
        <begin position="51"/>
        <end position="63"/>
    </location>
</feature>
<feature type="region of interest" description="Disordered" evidence="1">
    <location>
        <begin position="1"/>
        <end position="114"/>
    </location>
</feature>
<dbReference type="AlphaFoldDB" id="A0AAP0MHV3"/>
<keyword evidence="3" id="KW-1185">Reference proteome</keyword>
<feature type="compositionally biased region" description="Polar residues" evidence="1">
    <location>
        <begin position="362"/>
        <end position="375"/>
    </location>
</feature>
<feature type="region of interest" description="Disordered" evidence="1">
    <location>
        <begin position="362"/>
        <end position="425"/>
    </location>
</feature>
<sequence length="523" mass="58124">MADFEAPSFSLGLDLETQSEARNPTRSTFDPPRQNDSSDNAGVRANSPDEVGQEEVMDSDPGPEPEPTRVLKRLRRGVVRPAPDLTNPVSSSVKTQELERSSCDGNGDDDIEDFSEEDLLVRDEHQPAQYNSVCSSSKIPLRGCGVLTTQSSILSKTRKREPASDAPSSASMETSHSGLLFPKLTVSPLRRFQLLDSDSDSDHPSVSEDIKKGSQKIEPPSKGLGLTASGQKRKVLVDRPQNEDLWKDFCPVKSFHVPTPALDEVCEEYFQSFKNKNAASIDAYLGNSRECHATASTSEIFEQCWDSTSPLPPSHRYFFHDDPRIQKLVRSRLPNFSPLGIVASRENQQTCAPVINYMSQFSNGESSKPKGTQKINSKKSSTRGRNKSKKSNASEGWVDPKSSSTAPKDAGKRRVHATTQSAGHWYTSPEGRKVYISRSGQELSGQTAYRQYRKVTIKTSYANILAVAFCSHELSTFDFGRRTELGLESRKIKLAARGKGPRVDTYMYIRYPFFISSLYYNCC</sequence>